<dbReference type="Proteomes" id="UP001432075">
    <property type="component" value="Chromosome"/>
</dbReference>
<gene>
    <name evidence="3" type="ORF">OHU17_03830</name>
</gene>
<organism evidence="3 4">
    <name type="scientific">Streptomyces goshikiensis</name>
    <dbReference type="NCBI Taxonomy" id="1942"/>
    <lineage>
        <taxon>Bacteria</taxon>
        <taxon>Bacillati</taxon>
        <taxon>Actinomycetota</taxon>
        <taxon>Actinomycetes</taxon>
        <taxon>Kitasatosporales</taxon>
        <taxon>Streptomycetaceae</taxon>
        <taxon>Streptomyces</taxon>
    </lineage>
</organism>
<feature type="domain" description="PPM-type phosphatase" evidence="2">
    <location>
        <begin position="115"/>
        <end position="329"/>
    </location>
</feature>
<dbReference type="EMBL" id="CP108057">
    <property type="protein sequence ID" value="WUO45011.1"/>
    <property type="molecule type" value="Genomic_DNA"/>
</dbReference>
<name>A0ABZ1RE61_9ACTN</name>
<protein>
    <submittedName>
        <fullName evidence="3">Protein phosphatase 2C domain-containing protein</fullName>
    </submittedName>
</protein>
<dbReference type="RefSeq" id="WP_328775228.1">
    <property type="nucleotide sequence ID" value="NZ_CP108057.1"/>
</dbReference>
<feature type="region of interest" description="Disordered" evidence="1">
    <location>
        <begin position="1"/>
        <end position="53"/>
    </location>
</feature>
<evidence type="ECO:0000256" key="1">
    <source>
        <dbReference type="SAM" id="MobiDB-lite"/>
    </source>
</evidence>
<reference evidence="3" key="1">
    <citation type="submission" date="2022-10" db="EMBL/GenBank/DDBJ databases">
        <title>The complete genomes of actinobacterial strains from the NBC collection.</title>
        <authorList>
            <person name="Joergensen T.S."/>
            <person name="Alvarez Arevalo M."/>
            <person name="Sterndorff E.B."/>
            <person name="Faurdal D."/>
            <person name="Vuksanovic O."/>
            <person name="Mourched A.-S."/>
            <person name="Charusanti P."/>
            <person name="Shaw S."/>
            <person name="Blin K."/>
            <person name="Weber T."/>
        </authorList>
    </citation>
    <scope>NUCLEOTIDE SEQUENCE</scope>
    <source>
        <strain evidence="3">NBC_00283</strain>
    </source>
</reference>
<dbReference type="InterPro" id="IPR036457">
    <property type="entry name" value="PPM-type-like_dom_sf"/>
</dbReference>
<proteinExistence type="predicted"/>
<dbReference type="Pfam" id="PF13672">
    <property type="entry name" value="PP2C_2"/>
    <property type="match status" value="1"/>
</dbReference>
<keyword evidence="4" id="KW-1185">Reference proteome</keyword>
<evidence type="ECO:0000313" key="4">
    <source>
        <dbReference type="Proteomes" id="UP001432075"/>
    </source>
</evidence>
<accession>A0ABZ1RE61</accession>
<sequence length="369" mass="38319">MSLKWWRGPREEPSAATAGPASPAGPSGSGATAPEPADAPDTQQDGTGTHDTHSAEVVTAEQGVGFAELPTEAPRTGPLSPLPAPLLTGLPTGLPGMRADGGLLRGRWIAAASLTGTSHLLHGTSGQDVYRYTATHDGSGLVLVVCDGLGSRPATAQTGAGLLASYLCEAAAHITGQRMAEVPQDVLREVLATGNAAVRRHRAAVLEPLTDSDLAATVAVCWLPLPAEGEGEDEGVARHALTGHAVRVGDCNVFTLARGRYEAPFPAASEGPANVVTAYLPCEDPARVAEYAPVALAGVDAVVVTTDGLAIDLFDSPSVRTWLASRWSVPCGPARMLDSLRYRRQGSHDDRTALITWSAPLDHIPRLEP</sequence>
<evidence type="ECO:0000313" key="3">
    <source>
        <dbReference type="EMBL" id="WUO45011.1"/>
    </source>
</evidence>
<evidence type="ECO:0000259" key="2">
    <source>
        <dbReference type="Pfam" id="PF13672"/>
    </source>
</evidence>
<feature type="compositionally biased region" description="Low complexity" evidence="1">
    <location>
        <begin position="14"/>
        <end position="47"/>
    </location>
</feature>
<dbReference type="InterPro" id="IPR001932">
    <property type="entry name" value="PPM-type_phosphatase-like_dom"/>
</dbReference>
<dbReference type="SUPFAM" id="SSF81606">
    <property type="entry name" value="PP2C-like"/>
    <property type="match status" value="1"/>
</dbReference>
<dbReference type="Gene3D" id="3.60.40.10">
    <property type="entry name" value="PPM-type phosphatase domain"/>
    <property type="match status" value="1"/>
</dbReference>